<evidence type="ECO:0000256" key="2">
    <source>
        <dbReference type="ARBA" id="ARBA00023002"/>
    </source>
</evidence>
<accession>A0A432MI91</accession>
<dbReference type="RefSeq" id="WP_126726282.1">
    <property type="nucleotide sequence ID" value="NZ_RYZH01000028.1"/>
</dbReference>
<evidence type="ECO:0000313" key="4">
    <source>
        <dbReference type="EMBL" id="RUL86947.1"/>
    </source>
</evidence>
<evidence type="ECO:0000259" key="3">
    <source>
        <dbReference type="Pfam" id="PF00171"/>
    </source>
</evidence>
<gene>
    <name evidence="4" type="ORF">TsocGM_15005</name>
</gene>
<sequence>MTTAAEPAGVLICRNPATGDELARIPASSPTEVADQVNRARLSRRDWADRPWSDRRLALLRWHAELSRRADELADAVRAEIGKPRAEAMAAEVVPTLDALRWTIRHARRVLSPRIEAPGPQRWLLMPRARVERRPLGVIGVIGAWNYPILLNAPVIAHAIAAGNAVVWKPSERSSWCGALLQETIAAAGLPEGLVSIVQGGPQIGSALVEAGVDKMVFTGGLENGRRVLAALGGRGVPAVAELSGFDAAVVLPDAPDGPTMRALLWSSFLGAGQTCMAVKRIYLVGRRTEPLDPWIESFAQLVQGLRVGDPSREDVDVGPMISEEARAAFRRQVRAAIDAGARMCAGDGGPLGPGGFCRPILLVADPGETAPERALEGCFGPVVLVRVVRDVDEAVEAVNASNYGLSASVWGRDRRACRRVADRLEVGVVGINEATAFFALAFSPAGGVKASGFGRVHGAEGLLELTAPRTVVARSVGSPRPQVFPYSPRLGRLLGVYRRLFHR</sequence>
<dbReference type="InterPro" id="IPR016162">
    <property type="entry name" value="Ald_DH_N"/>
</dbReference>
<feature type="domain" description="Aldehyde dehydrogenase" evidence="3">
    <location>
        <begin position="13"/>
        <end position="472"/>
    </location>
</feature>
<comment type="similarity">
    <text evidence="1">Belongs to the aldehyde dehydrogenase family.</text>
</comment>
<name>A0A432MI91_9BACT</name>
<evidence type="ECO:0000313" key="5">
    <source>
        <dbReference type="Proteomes" id="UP000280296"/>
    </source>
</evidence>
<protein>
    <submittedName>
        <fullName evidence="4">Aldehyde dehydrogenase family protein</fullName>
    </submittedName>
</protein>
<dbReference type="InterPro" id="IPR016161">
    <property type="entry name" value="Ald_DH/histidinol_DH"/>
</dbReference>
<organism evidence="4 5">
    <name type="scientific">Tautonia sociabilis</name>
    <dbReference type="NCBI Taxonomy" id="2080755"/>
    <lineage>
        <taxon>Bacteria</taxon>
        <taxon>Pseudomonadati</taxon>
        <taxon>Planctomycetota</taxon>
        <taxon>Planctomycetia</taxon>
        <taxon>Isosphaerales</taxon>
        <taxon>Isosphaeraceae</taxon>
        <taxon>Tautonia</taxon>
    </lineage>
</organism>
<dbReference type="InterPro" id="IPR015590">
    <property type="entry name" value="Aldehyde_DH_dom"/>
</dbReference>
<evidence type="ECO:0000256" key="1">
    <source>
        <dbReference type="ARBA" id="ARBA00009986"/>
    </source>
</evidence>
<dbReference type="OrthoDB" id="9812625at2"/>
<dbReference type="Gene3D" id="3.40.605.10">
    <property type="entry name" value="Aldehyde Dehydrogenase, Chain A, domain 1"/>
    <property type="match status" value="1"/>
</dbReference>
<keyword evidence="2" id="KW-0560">Oxidoreductase</keyword>
<reference evidence="4 5" key="1">
    <citation type="submission" date="2018-12" db="EMBL/GenBank/DDBJ databases">
        <authorList>
            <person name="Toschakov S.V."/>
        </authorList>
    </citation>
    <scope>NUCLEOTIDE SEQUENCE [LARGE SCALE GENOMIC DNA]</scope>
    <source>
        <strain evidence="4 5">GM2012</strain>
    </source>
</reference>
<reference evidence="4 5" key="2">
    <citation type="submission" date="2019-01" db="EMBL/GenBank/DDBJ databases">
        <title>Tautonia sociabilis, a novel thermotolerant planctomycete of Isosphaeraceae family, isolated from a 4000 m deep subterranean habitat.</title>
        <authorList>
            <person name="Kovaleva O.L."/>
            <person name="Elcheninov A.G."/>
            <person name="Van Heerden E."/>
            <person name="Toshchakov S.V."/>
            <person name="Novikov A."/>
            <person name="Bonch-Osmolovskaya E.A."/>
            <person name="Kublanov I.V."/>
        </authorList>
    </citation>
    <scope>NUCLEOTIDE SEQUENCE [LARGE SCALE GENOMIC DNA]</scope>
    <source>
        <strain evidence="4 5">GM2012</strain>
    </source>
</reference>
<dbReference type="Proteomes" id="UP000280296">
    <property type="component" value="Unassembled WGS sequence"/>
</dbReference>
<dbReference type="PANTHER" id="PTHR42804">
    <property type="entry name" value="ALDEHYDE DEHYDROGENASE"/>
    <property type="match status" value="1"/>
</dbReference>
<dbReference type="Gene3D" id="3.40.309.10">
    <property type="entry name" value="Aldehyde Dehydrogenase, Chain A, domain 2"/>
    <property type="match status" value="1"/>
</dbReference>
<dbReference type="EMBL" id="RYZH01000028">
    <property type="protein sequence ID" value="RUL86947.1"/>
    <property type="molecule type" value="Genomic_DNA"/>
</dbReference>
<dbReference type="Pfam" id="PF00171">
    <property type="entry name" value="Aldedh"/>
    <property type="match status" value="1"/>
</dbReference>
<dbReference type="GO" id="GO:0016620">
    <property type="term" value="F:oxidoreductase activity, acting on the aldehyde or oxo group of donors, NAD or NADP as acceptor"/>
    <property type="evidence" value="ECO:0007669"/>
    <property type="project" value="InterPro"/>
</dbReference>
<dbReference type="SUPFAM" id="SSF53720">
    <property type="entry name" value="ALDH-like"/>
    <property type="match status" value="1"/>
</dbReference>
<proteinExistence type="inferred from homology"/>
<dbReference type="AlphaFoldDB" id="A0A432MI91"/>
<comment type="caution">
    <text evidence="4">The sequence shown here is derived from an EMBL/GenBank/DDBJ whole genome shotgun (WGS) entry which is preliminary data.</text>
</comment>
<keyword evidence="5" id="KW-1185">Reference proteome</keyword>
<dbReference type="PANTHER" id="PTHR42804:SF1">
    <property type="entry name" value="ALDEHYDE DEHYDROGENASE-RELATED"/>
    <property type="match status" value="1"/>
</dbReference>
<dbReference type="InterPro" id="IPR016163">
    <property type="entry name" value="Ald_DH_C"/>
</dbReference>